<reference evidence="1 2" key="1">
    <citation type="journal article" date="2019" name="Microbiol. Resour. Announc.">
        <title>Complete Genome Sequence of Halomonas sulfidaeris Strain Esulfide1 Isolated from a Metal Sulfide Rock at a Depth of 2,200 Meters, Obtained Using Nanopore Sequencing.</title>
        <authorList>
            <person name="Saito M."/>
            <person name="Nishigata A."/>
            <person name="Galipon J."/>
            <person name="Arakawa K."/>
        </authorList>
    </citation>
    <scope>NUCLEOTIDE SEQUENCE [LARGE SCALE GENOMIC DNA]</scope>
    <source>
        <strain evidence="1 2">ATCC BAA-803</strain>
    </source>
</reference>
<sequence length="106" mass="11674">MAFELKALPASVVVLLLEQMPSIPLSARDWQDIEDVATAHRDPVLARPALQALAREASRCALTEMQQQSLRQVAAWALQNRALTNAHNDAVKALRLAVNNLIEPVK</sequence>
<dbReference type="KEGG" id="hsr:HSBAA_54190"/>
<organism evidence="1 2">
    <name type="scientific">Vreelandella sulfidaeris</name>
    <dbReference type="NCBI Taxonomy" id="115553"/>
    <lineage>
        <taxon>Bacteria</taxon>
        <taxon>Pseudomonadati</taxon>
        <taxon>Pseudomonadota</taxon>
        <taxon>Gammaproteobacteria</taxon>
        <taxon>Oceanospirillales</taxon>
        <taxon>Halomonadaceae</taxon>
        <taxon>Vreelandella</taxon>
    </lineage>
</organism>
<evidence type="ECO:0000313" key="2">
    <source>
        <dbReference type="Proteomes" id="UP000320231"/>
    </source>
</evidence>
<dbReference type="Gene3D" id="1.20.120.890">
    <property type="entry name" value="tRNA(Met) cytidine acetyltransferase, tail domain"/>
    <property type="match status" value="1"/>
</dbReference>
<dbReference type="EMBL" id="AP019514">
    <property type="protein sequence ID" value="BBI64113.1"/>
    <property type="molecule type" value="Genomic_DNA"/>
</dbReference>
<name>A0A455UFL4_9GAMM</name>
<dbReference type="InterPro" id="IPR038321">
    <property type="entry name" value="TmcA_C_sf"/>
</dbReference>
<gene>
    <name evidence="1" type="ORF">HSBAA_54190</name>
</gene>
<proteinExistence type="predicted"/>
<accession>A0A455UFL4</accession>
<evidence type="ECO:0000313" key="1">
    <source>
        <dbReference type="EMBL" id="BBI64113.1"/>
    </source>
</evidence>
<protein>
    <submittedName>
        <fullName evidence="1">Uncharacterized protein</fullName>
    </submittedName>
</protein>
<dbReference type="AlphaFoldDB" id="A0A455UFL4"/>
<dbReference type="Proteomes" id="UP000320231">
    <property type="component" value="Chromosome"/>
</dbReference>